<dbReference type="InterPro" id="IPR036852">
    <property type="entry name" value="Peptidase_S8/S53_dom_sf"/>
</dbReference>
<dbReference type="Pfam" id="PF00082">
    <property type="entry name" value="Peptidase_S8"/>
    <property type="match status" value="1"/>
</dbReference>
<evidence type="ECO:0000313" key="5">
    <source>
        <dbReference type="Proteomes" id="UP000067626"/>
    </source>
</evidence>
<dbReference type="GO" id="GO:0004252">
    <property type="term" value="F:serine-type endopeptidase activity"/>
    <property type="evidence" value="ECO:0007669"/>
    <property type="project" value="UniProtKB-UniRule"/>
</dbReference>
<sequence>MNVCSMFRTLGVVVGSSALVACGEAEAPPAQTSPSQHADPRALRNASVHYEKRIIEVGAAATLERLREQEVLVEAVDYGSFHLVILDTRQATQSLGESYGALRDDFDYIKLHGYTLDTRRPHEVYERLPADLRALNEPAALDPLRDRQAGLYLVQFIGPIQSSWVDELCSDGIEVVSYQPENAYVVRVDARNFARLVDISQQHHVQFVGDYAPAFRLSPEVRSLRDAPPDRNLDLTVQVVDSPDVQSVIRDLGRIALERVQVHHVGNLWNARISASPSRLTEIAQMPDVYNVELRNPIQPLDERQGQILAGNLAGNEPSGPGYLAWLANRGFSSAQFTSFSVNVVDDAYSLAGHPDLPAARIAFENNPTFQPGPQGGHGFLNAHIVAGFNNQAGAPYEDASGYNLGLGIAPWARVGVTAIFGDFFFATNPTLWESAAYAQGARVSTNAWGGMSGTTYDAYAQEYDRLVRDAQSDTPGLQPLIIVFAAGNDGAMAGTIGSPGTAKNVITVGASENVRSGGADACVSSIDDDGADSANDIIEFSSRGPVAAISGDLRTKPDLVAPGTHIQAGVPQSDYDGASTCGNLNWPPGQTLYNWSSGTSHASASVAGSAALVYQHFLNKGRPAPSPAMVKAYLMNAAAYLSGAGAGDTLPSNSQGMGRVNLGRAFDATPRILVDQTHLLGATGEIFTSTGVIASASQPLRVTLAWTDAPGPTNGAPPGVNNLDLEVTVGGVTYRGNVFSGASSTSGGTADAHNNVESVFLPAGLTGNFTVKVRAANIAGDGVPGHGDSTDQDFALVIYNGNPSVSVPCGESVSNGGFEVTPHPWVLSGNSYFTTSPACYPGSGAGYNYLGGVNFASGSTYQTISIPTGGSPVLSFGLNVNSDESGWGTLEHDRLWVELRDTSGNLLTTLATYSDRDRGLDGVYVQRGPFNLAPYAGQTVRLQFRATTDDIKLTTFRIDNVSVNCGNLVNNSGFESTSSPWVLSGNSYFTTSAACFPGSGAGYNFLGGLNNASGSTSQLISLPTGGLPSLSFGLNVNSDDSTPTQQRDMLYVELRSVSGNLLTTLATFSNLDKGPNGAYLQRGPFNLAPYAGQPVRLQFRATTDSAAITTFRIDNVTIF</sequence>
<comment type="similarity">
    <text evidence="1 2">Belongs to the peptidase S8 family.</text>
</comment>
<feature type="active site" description="Charge relay system" evidence="2">
    <location>
        <position position="378"/>
    </location>
</feature>
<dbReference type="PANTHER" id="PTHR43399:SF4">
    <property type="entry name" value="CELL WALL-ASSOCIATED PROTEASE"/>
    <property type="match status" value="1"/>
</dbReference>
<evidence type="ECO:0000256" key="1">
    <source>
        <dbReference type="ARBA" id="ARBA00011073"/>
    </source>
</evidence>
<dbReference type="KEGG" id="ccro:CMC5_040650"/>
<dbReference type="PANTHER" id="PTHR43399">
    <property type="entry name" value="SUBTILISIN-RELATED"/>
    <property type="match status" value="1"/>
</dbReference>
<dbReference type="SUPFAM" id="SSF52743">
    <property type="entry name" value="Subtilisin-like"/>
    <property type="match status" value="1"/>
</dbReference>
<keyword evidence="2" id="KW-0378">Hydrolase</keyword>
<dbReference type="InterPro" id="IPR000209">
    <property type="entry name" value="Peptidase_S8/S53_dom"/>
</dbReference>
<dbReference type="InterPro" id="IPR051048">
    <property type="entry name" value="Peptidase_S8/S53_subtilisin"/>
</dbReference>
<dbReference type="EMBL" id="CP012159">
    <property type="protein sequence ID" value="AKT39914.1"/>
    <property type="molecule type" value="Genomic_DNA"/>
</dbReference>
<reference evidence="4 5" key="1">
    <citation type="submission" date="2015-07" db="EMBL/GenBank/DDBJ databases">
        <title>Genome analysis of myxobacterium Chondromyces crocatus Cm c5 reveals a high potential for natural compound synthesis and the genetic basis for the loss of fruiting body formation.</title>
        <authorList>
            <person name="Zaburannyi N."/>
            <person name="Bunk B."/>
            <person name="Maier J."/>
            <person name="Overmann J."/>
            <person name="Mueller R."/>
        </authorList>
    </citation>
    <scope>NUCLEOTIDE SEQUENCE [LARGE SCALE GENOMIC DNA]</scope>
    <source>
        <strain evidence="4 5">Cm c5</strain>
    </source>
</reference>
<dbReference type="AlphaFoldDB" id="A0A0K1EGD7"/>
<feature type="active site" description="Charge relay system" evidence="2">
    <location>
        <position position="346"/>
    </location>
</feature>
<dbReference type="Proteomes" id="UP000067626">
    <property type="component" value="Chromosome"/>
</dbReference>
<dbReference type="Gene3D" id="2.60.120.260">
    <property type="entry name" value="Galactose-binding domain-like"/>
    <property type="match status" value="2"/>
</dbReference>
<dbReference type="OrthoDB" id="5523924at2"/>
<proteinExistence type="inferred from homology"/>
<organism evidence="4 5">
    <name type="scientific">Chondromyces crocatus</name>
    <dbReference type="NCBI Taxonomy" id="52"/>
    <lineage>
        <taxon>Bacteria</taxon>
        <taxon>Pseudomonadati</taxon>
        <taxon>Myxococcota</taxon>
        <taxon>Polyangia</taxon>
        <taxon>Polyangiales</taxon>
        <taxon>Polyangiaceae</taxon>
        <taxon>Chondromyces</taxon>
    </lineage>
</organism>
<evidence type="ECO:0000313" key="4">
    <source>
        <dbReference type="EMBL" id="AKT39914.1"/>
    </source>
</evidence>
<keyword evidence="5" id="KW-1185">Reference proteome</keyword>
<dbReference type="RefSeq" id="WP_082362635.1">
    <property type="nucleotide sequence ID" value="NZ_CP012159.1"/>
</dbReference>
<dbReference type="GO" id="GO:0006508">
    <property type="term" value="P:proteolysis"/>
    <property type="evidence" value="ECO:0007669"/>
    <property type="project" value="UniProtKB-KW"/>
</dbReference>
<gene>
    <name evidence="4" type="ORF">CMC5_040650</name>
</gene>
<dbReference type="STRING" id="52.CMC5_040650"/>
<dbReference type="Gene3D" id="2.60.120.380">
    <property type="match status" value="1"/>
</dbReference>
<evidence type="ECO:0000256" key="2">
    <source>
        <dbReference type="PROSITE-ProRule" id="PRU01240"/>
    </source>
</evidence>
<keyword evidence="2" id="KW-0720">Serine protease</keyword>
<dbReference type="Gene3D" id="3.40.50.200">
    <property type="entry name" value="Peptidase S8/S53 domain"/>
    <property type="match status" value="1"/>
</dbReference>
<protein>
    <recommendedName>
        <fullName evidence="3">Peptidase S8/S53 domain-containing protein</fullName>
    </recommendedName>
</protein>
<name>A0A0K1EGD7_CHOCO</name>
<accession>A0A0K1EGD7</accession>
<dbReference type="SUPFAM" id="SSF49785">
    <property type="entry name" value="Galactose-binding domain-like"/>
    <property type="match status" value="1"/>
</dbReference>
<evidence type="ECO:0000259" key="3">
    <source>
        <dbReference type="Pfam" id="PF00082"/>
    </source>
</evidence>
<feature type="active site" description="Charge relay system" evidence="2">
    <location>
        <position position="601"/>
    </location>
</feature>
<feature type="domain" description="Peptidase S8/S53" evidence="3">
    <location>
        <begin position="343"/>
        <end position="659"/>
    </location>
</feature>
<dbReference type="PROSITE" id="PS51892">
    <property type="entry name" value="SUBTILASE"/>
    <property type="match status" value="1"/>
</dbReference>
<dbReference type="InterPro" id="IPR008979">
    <property type="entry name" value="Galactose-bd-like_sf"/>
</dbReference>
<keyword evidence="2" id="KW-0645">Protease</keyword>